<dbReference type="OrthoDB" id="5318987at2"/>
<reference evidence="2 3" key="1">
    <citation type="submission" date="2018-04" db="EMBL/GenBank/DDBJ databases">
        <title>Novel Campyloabacter and Helicobacter Species and Strains.</title>
        <authorList>
            <person name="Mannion A.J."/>
            <person name="Shen Z."/>
            <person name="Fox J.G."/>
        </authorList>
    </citation>
    <scope>NUCLEOTIDE SEQUENCE [LARGE SCALE GENOMIC DNA]</scope>
    <source>
        <strain evidence="2 3">MIT 04-9366</strain>
    </source>
</reference>
<gene>
    <name evidence="2" type="ORF">CQA58_03680</name>
</gene>
<dbReference type="EMBL" id="NXLV01000005">
    <property type="protein sequence ID" value="RDU70887.1"/>
    <property type="molecule type" value="Genomic_DNA"/>
</dbReference>
<name>A0A3D8J035_9HELI</name>
<dbReference type="SUPFAM" id="SSF103515">
    <property type="entry name" value="Autotransporter"/>
    <property type="match status" value="1"/>
</dbReference>
<dbReference type="NCBIfam" id="TIGR01414">
    <property type="entry name" value="autotrans_barl"/>
    <property type="match status" value="1"/>
</dbReference>
<dbReference type="Proteomes" id="UP000257045">
    <property type="component" value="Unassembled WGS sequence"/>
</dbReference>
<dbReference type="RefSeq" id="WP_115569376.1">
    <property type="nucleotide sequence ID" value="NZ_NXLV01000005.1"/>
</dbReference>
<dbReference type="Gene3D" id="2.40.128.130">
    <property type="entry name" value="Autotransporter beta-domain"/>
    <property type="match status" value="1"/>
</dbReference>
<dbReference type="GO" id="GO:0019867">
    <property type="term" value="C:outer membrane"/>
    <property type="evidence" value="ECO:0007669"/>
    <property type="project" value="InterPro"/>
</dbReference>
<comment type="caution">
    <text evidence="2">The sequence shown here is derived from an EMBL/GenBank/DDBJ whole genome shotgun (WGS) entry which is preliminary data.</text>
</comment>
<evidence type="ECO:0000313" key="2">
    <source>
        <dbReference type="EMBL" id="RDU70887.1"/>
    </source>
</evidence>
<evidence type="ECO:0000259" key="1">
    <source>
        <dbReference type="PROSITE" id="PS51208"/>
    </source>
</evidence>
<accession>A0A3D8J035</accession>
<feature type="domain" description="Autotransporter" evidence="1">
    <location>
        <begin position="988"/>
        <end position="1276"/>
    </location>
</feature>
<dbReference type="Pfam" id="PF03797">
    <property type="entry name" value="Autotransporter"/>
    <property type="match status" value="1"/>
</dbReference>
<dbReference type="InterPro" id="IPR005546">
    <property type="entry name" value="Autotransporte_beta"/>
</dbReference>
<protein>
    <recommendedName>
        <fullName evidence="1">Autotransporter domain-containing protein</fullName>
    </recommendedName>
</protein>
<dbReference type="InterPro" id="IPR006315">
    <property type="entry name" value="OM_autotransptr_brl_dom"/>
</dbReference>
<keyword evidence="3" id="KW-1185">Reference proteome</keyword>
<dbReference type="SMART" id="SM00869">
    <property type="entry name" value="Autotransporter"/>
    <property type="match status" value="1"/>
</dbReference>
<dbReference type="PROSITE" id="PS51208">
    <property type="entry name" value="AUTOTRANSPORTER"/>
    <property type="match status" value="1"/>
</dbReference>
<proteinExistence type="predicted"/>
<dbReference type="InterPro" id="IPR036709">
    <property type="entry name" value="Autotransporte_beta_dom_sf"/>
</dbReference>
<evidence type="ECO:0000313" key="3">
    <source>
        <dbReference type="Proteomes" id="UP000257045"/>
    </source>
</evidence>
<organism evidence="2 3">
    <name type="scientific">Helicobacter brantae</name>
    <dbReference type="NCBI Taxonomy" id="375927"/>
    <lineage>
        <taxon>Bacteria</taxon>
        <taxon>Pseudomonadati</taxon>
        <taxon>Campylobacterota</taxon>
        <taxon>Epsilonproteobacteria</taxon>
        <taxon>Campylobacterales</taxon>
        <taxon>Helicobacteraceae</taxon>
        <taxon>Helicobacter</taxon>
    </lineage>
</organism>
<sequence>MQKAKGIVVYSLFFFFEGSFIFSEECGVNGVSHACFKYSSIPMEWQNLQDWRSYRKIDEGFFESLENLDGQYAPKSNLNILSILSLNSTLALKELWGNNAIFLFKSQEGEGRLFADFKNSTLVGNIGMGENMDFLEESVASLTFSSGKIIEVDFLKNHFERGNHTFKRKPSQIIDAKYQDDRRWALIGSISNHSGKKATLTFRDGAKMIGDLYANHSEISITFQNFKDPVSNTISFPVVFDGGIYSRGGRIELSLESGGIKACPIAFGDYGIFAENNGVNKIEFIEKEKQRSQYLFATQIVAHTTSPKNSHTENFIIFKNSQSIENNLISVYDVIANSGKNIISTIDSDDTSDTELALFIKRSLLTSHNPHAIDYPQDKIGNQIIIDGGVKIGEYVMRTLESDDEVFGIMAWGGKNTIILKDTNTQDNLDQTQVFSPARGAGHFANRFLATPRIYAGRDGGVAGENEIDIDGNLILMYLENPTDTDRGIIGGEIIATDGGKNTILVNGLLEISGYRRRIDDTLGVSPNDEIKRDDKELLSTLIGVYGNDPSTQNTLFIKNTDVGGMFNGLSAKDLVLGSIVAYGGKNQISLYSSIFEDFKGVEIKSLIAGDTDFRGIKHAGGINKLTIYNGMEIVIKKILTHSGGINHLWILQDEKMSDIVQVSELGFVYEGGETFAYFGNGKDKNTLSSAIKINLQSQDKQRNLVLNVMKNKEEDYETYGVSLSGEFFGGVEHIRGAEAKGSHIEINYALEGNTIFVGDILSDETIEQNILIGDNTKFAPKNEETIYFETLLIDTPSLQEPNLLKKTQDLKSSVIDLATGGDSFSNITNRSKAKMLDIGTFMIYKSGNYNPLMRFYVSGKQPHQADRVSIETLRGGELGLDAQIFLPTHLIGYDFSEDNVVIFSAKSGGEDLQIQSQTAQTGIVSYVAGIIKEGNTQEEGHSYQWRLGKSQNVIISPDFIHFAGEILAHNYSLFHIHFSSSIPPKGGAKRMQGVWSKVFGGEQSNSYAYAGIKSKYLVLQAGYDNAFDTREGRDFTGFMASYGVMDSKSQAFEGSFLFDATYAYRAFSHSAEFGVYNLYFHNSGFYTNTLAKLGYLSTRFNGINDNSVSANLSNYTLTLSQGFGYKIEIGKAKEWFITPQVCLALGYLSPSKLRQSYDGQTLQSSLNGILTLKNTLGSEIGYTLRGNKAHFDFKVGLGYGFDYAYANALYQIEGGTYIKSVKEASFISPSHQFKLNAGIDVRIDDRINVCLDVQKSFFGKINTDYQISAGIRYSFGERETYNKAKEIYTKLITHQ</sequence>